<evidence type="ECO:0000313" key="3">
    <source>
        <dbReference type="Proteomes" id="UP000242444"/>
    </source>
</evidence>
<name>A0A263CV50_9PSEU</name>
<dbReference type="EMBL" id="NKYE01000028">
    <property type="protein sequence ID" value="OZM69984.1"/>
    <property type="molecule type" value="Genomic_DNA"/>
</dbReference>
<dbReference type="Proteomes" id="UP000242444">
    <property type="component" value="Unassembled WGS sequence"/>
</dbReference>
<dbReference type="PANTHER" id="PTHR42815">
    <property type="entry name" value="FAD-BINDING, PUTATIVE (AFU_ORTHOLOGUE AFUA_6G07600)-RELATED"/>
    <property type="match status" value="1"/>
</dbReference>
<comment type="caution">
    <text evidence="2">The sequence shown here is derived from an EMBL/GenBank/DDBJ whole genome shotgun (WGS) entry which is preliminary data.</text>
</comment>
<dbReference type="InterPro" id="IPR024029">
    <property type="entry name" value="Pyridox_Oxase_FMN-dep"/>
</dbReference>
<dbReference type="AlphaFoldDB" id="A0A263CV50"/>
<dbReference type="Gene3D" id="2.30.110.10">
    <property type="entry name" value="Electron Transport, Fmn-binding Protein, Chain A"/>
    <property type="match status" value="1"/>
</dbReference>
<gene>
    <name evidence="2" type="ORF">CFN78_27670</name>
</gene>
<dbReference type="RefSeq" id="WP_094866215.1">
    <property type="nucleotide sequence ID" value="NZ_NKYE01000028.1"/>
</dbReference>
<sequence>MGVQNALGDGVRTVSTEAELREVVKEPVQAIADKAIDHVDEQSRLFIEASPFFLLATTADDGSLDVSPRGDPPGSVLVAEDGKSIVIADRKGNRRLDSLRNILRHPQVGLLFVVPGISETLRVNGRATIVREAPYFTGLEVQHKRPDLAVVVEIDELFLHCAKAFLRSSLWEQDTWPDRSTVPSAGRIAKSQAGIKGPESLINAALKLDARLNRY</sequence>
<dbReference type="PANTHER" id="PTHR42815:SF2">
    <property type="entry name" value="FAD-BINDING, PUTATIVE (AFU_ORTHOLOGUE AFUA_6G07600)-RELATED"/>
    <property type="match status" value="1"/>
</dbReference>
<organism evidence="2 3">
    <name type="scientific">Amycolatopsis antarctica</name>
    <dbReference type="NCBI Taxonomy" id="1854586"/>
    <lineage>
        <taxon>Bacteria</taxon>
        <taxon>Bacillati</taxon>
        <taxon>Actinomycetota</taxon>
        <taxon>Actinomycetes</taxon>
        <taxon>Pseudonocardiales</taxon>
        <taxon>Pseudonocardiaceae</taxon>
        <taxon>Amycolatopsis</taxon>
    </lineage>
</organism>
<keyword evidence="3" id="KW-1185">Reference proteome</keyword>
<proteinExistence type="predicted"/>
<dbReference type="SUPFAM" id="SSF50475">
    <property type="entry name" value="FMN-binding split barrel"/>
    <property type="match status" value="1"/>
</dbReference>
<dbReference type="Pfam" id="PF01243">
    <property type="entry name" value="PNPOx_N"/>
    <property type="match status" value="1"/>
</dbReference>
<evidence type="ECO:0000259" key="1">
    <source>
        <dbReference type="Pfam" id="PF01243"/>
    </source>
</evidence>
<feature type="domain" description="Pyridoxamine 5'-phosphate oxidase N-terminal" evidence="1">
    <location>
        <begin position="40"/>
        <end position="155"/>
    </location>
</feature>
<dbReference type="OrthoDB" id="9790331at2"/>
<reference evidence="2 3" key="1">
    <citation type="submission" date="2017-07" db="EMBL/GenBank/DDBJ databases">
        <title>Amycolatopsis antarcticus sp. nov., isolated from the surface of an Antarcticus brown macroalga.</title>
        <authorList>
            <person name="Wang J."/>
            <person name="Leiva S."/>
            <person name="Huang J."/>
            <person name="Huang Y."/>
        </authorList>
    </citation>
    <scope>NUCLEOTIDE SEQUENCE [LARGE SCALE GENOMIC DNA]</scope>
    <source>
        <strain evidence="2 3">AU-G6</strain>
    </source>
</reference>
<dbReference type="InParanoid" id="A0A263CV50"/>
<dbReference type="NCBIfam" id="TIGR04025">
    <property type="entry name" value="PPOX_FMN_DR2398"/>
    <property type="match status" value="1"/>
</dbReference>
<accession>A0A263CV50</accession>
<dbReference type="InterPro" id="IPR012349">
    <property type="entry name" value="Split_barrel_FMN-bd"/>
</dbReference>
<protein>
    <submittedName>
        <fullName evidence="2">Pyridoxamine 5'-phosphate oxidase</fullName>
    </submittedName>
</protein>
<evidence type="ECO:0000313" key="2">
    <source>
        <dbReference type="EMBL" id="OZM69984.1"/>
    </source>
</evidence>
<dbReference type="InterPro" id="IPR011576">
    <property type="entry name" value="Pyridox_Oxase_N"/>
</dbReference>